<dbReference type="InterPro" id="IPR012337">
    <property type="entry name" value="RNaseH-like_sf"/>
</dbReference>
<feature type="non-terminal residue" evidence="4">
    <location>
        <position position="1"/>
    </location>
</feature>
<dbReference type="CDD" id="cd09276">
    <property type="entry name" value="Rnase_HI_RT_non_LTR"/>
    <property type="match status" value="1"/>
</dbReference>
<dbReference type="EMBL" id="CCBP010000548">
    <property type="protein sequence ID" value="CDO77903.1"/>
    <property type="molecule type" value="Genomic_DNA"/>
</dbReference>
<evidence type="ECO:0000313" key="5">
    <source>
        <dbReference type="Proteomes" id="UP000029665"/>
    </source>
</evidence>
<keyword evidence="5" id="KW-1185">Reference proteome</keyword>
<feature type="compositionally biased region" description="Polar residues" evidence="1">
    <location>
        <begin position="865"/>
        <end position="876"/>
    </location>
</feature>
<evidence type="ECO:0000256" key="1">
    <source>
        <dbReference type="SAM" id="MobiDB-lite"/>
    </source>
</evidence>
<evidence type="ECO:0000313" key="4">
    <source>
        <dbReference type="EMBL" id="CDO77903.1"/>
    </source>
</evidence>
<dbReference type="GO" id="GO:0003676">
    <property type="term" value="F:nucleic acid binding"/>
    <property type="evidence" value="ECO:0007669"/>
    <property type="project" value="InterPro"/>
</dbReference>
<dbReference type="InterPro" id="IPR002156">
    <property type="entry name" value="RNaseH_domain"/>
</dbReference>
<dbReference type="Pfam" id="PF00075">
    <property type="entry name" value="RNase_H"/>
    <property type="match status" value="1"/>
</dbReference>
<name>A0A060SZC5_PYCCI</name>
<dbReference type="AlphaFoldDB" id="A0A060SZC5"/>
<dbReference type="Gene3D" id="3.30.420.10">
    <property type="entry name" value="Ribonuclease H-like superfamily/Ribonuclease H"/>
    <property type="match status" value="1"/>
</dbReference>
<evidence type="ECO:0008006" key="6">
    <source>
        <dbReference type="Google" id="ProtNLM"/>
    </source>
</evidence>
<evidence type="ECO:0000259" key="2">
    <source>
        <dbReference type="PROSITE" id="PS50878"/>
    </source>
</evidence>
<dbReference type="PROSITE" id="PS50878">
    <property type="entry name" value="RT_POL"/>
    <property type="match status" value="1"/>
</dbReference>
<dbReference type="CDD" id="cd01650">
    <property type="entry name" value="RT_nLTR_like"/>
    <property type="match status" value="1"/>
</dbReference>
<protein>
    <recommendedName>
        <fullName evidence="6">RNase H type-1 domain-containing protein</fullName>
    </recommendedName>
</protein>
<feature type="compositionally biased region" description="Polar residues" evidence="1">
    <location>
        <begin position="891"/>
        <end position="908"/>
    </location>
</feature>
<dbReference type="PANTHER" id="PTHR33481:SF1">
    <property type="entry name" value="ENDONUCLEASE_EXONUCLEASE_PHOSPHATASE DOMAIN-CONTAINING PROTEIN-RELATED"/>
    <property type="match status" value="1"/>
</dbReference>
<dbReference type="PROSITE" id="PS50879">
    <property type="entry name" value="RNASE_H_1"/>
    <property type="match status" value="1"/>
</dbReference>
<comment type="caution">
    <text evidence="4">The sequence shown here is derived from an EMBL/GenBank/DDBJ whole genome shotgun (WGS) entry which is preliminary data.</text>
</comment>
<dbReference type="InterPro" id="IPR036397">
    <property type="entry name" value="RNaseH_sf"/>
</dbReference>
<sequence length="928" mass="102045">AAKNDYWKAWIDSVDGKTIWDANRFLKRGATDGGGVRIPPIWVDGDGGRRRTLESNEEKGAEFHRTFFLPPSTAAVPSGPYPAPCFPFKPITNTQGRRAIGSLFRATFSLHYYPDRWKVSDTVVLQKPGKTDYTVAKAWRPIALLDCMSKILSRCVADVLVFEAEQRSLLASLQFGGRAGRTTSDSIHLVTKTVKDAWRRGDVASVVFLDIKSAFPAASPARLYHNLRSRGVPQEYVDWLKVKLDGRKTCLKFDDYTSDPFDILSGIDQGCPLSVILYAFYNSDLIDSADTSDGENAVGSMDDVALVVTGKTFTACHNKVRRFMDREGGALDWSRAHNSAFSLDKFGLINCKSQPKRIGLGPPLTLSDGTVVRPSDHHRFLGVLMDQGLRFKQHVASVYGEGEPPRHPDAAASHGPQWPHAAHLRTLPGHSRAHGTVGHVRRLAIVQRQALLAMTGALRTAPTDALEAHAKVLPFDLLVDQICHRAAVRLCTLPTTHPLAPHAQRAGGRFVKAHRSALHELLDAYRPWLNYKNTERVAAVRLPPRWRPLHRVHVLEDREEAAADDQHWARDGAYRVYTDGSDIDGGVGAAALLYAPGQAQPKVLRLHLGPSTPHTVYEAEIVATILGVELLRRETHCTQRASIALDNMAAIQASELRTTGPARYLTDLFHAAVRSLKHVRPDLRLTLRWVPGHADVPGNEAADEAAKAAAAGDSSSVQQLPRSLRKPLPQSSSRLRQSFKADLEQRAAQRWRTSYRGTRMAEVDSSMPSKEFDALLEGIPRRHANLLVQFRTNHVPLQSYLHRFGRAPDATCPTCLQEPETVAHSLSACPTYSLHRAIHFRTLGFSGPPSAPSSTRATLYDRSPRTSTQPGDSARSSAPCPTPAQTTTTPSNVTHVARSTQHASSTLLAPSPPFTTPCTRLDCTTVAL</sequence>
<dbReference type="SUPFAM" id="SSF53098">
    <property type="entry name" value="Ribonuclease H-like"/>
    <property type="match status" value="1"/>
</dbReference>
<organism evidence="4 5">
    <name type="scientific">Pycnoporus cinnabarinus</name>
    <name type="common">Cinnabar-red polypore</name>
    <name type="synonym">Trametes cinnabarina</name>
    <dbReference type="NCBI Taxonomy" id="5643"/>
    <lineage>
        <taxon>Eukaryota</taxon>
        <taxon>Fungi</taxon>
        <taxon>Dikarya</taxon>
        <taxon>Basidiomycota</taxon>
        <taxon>Agaricomycotina</taxon>
        <taxon>Agaricomycetes</taxon>
        <taxon>Polyporales</taxon>
        <taxon>Polyporaceae</taxon>
        <taxon>Trametes</taxon>
    </lineage>
</organism>
<feature type="domain" description="RNase H type-1" evidence="3">
    <location>
        <begin position="570"/>
        <end position="711"/>
    </location>
</feature>
<feature type="region of interest" description="Disordered" evidence="1">
    <location>
        <begin position="707"/>
        <end position="739"/>
    </location>
</feature>
<dbReference type="HOGENOM" id="CLU_000680_23_5_1"/>
<accession>A0A060SZC5</accession>
<dbReference type="STRING" id="5643.A0A060SZC5"/>
<gene>
    <name evidence="4" type="ORF">BN946_scf184692.g1</name>
</gene>
<dbReference type="Proteomes" id="UP000029665">
    <property type="component" value="Unassembled WGS sequence"/>
</dbReference>
<dbReference type="GO" id="GO:0004523">
    <property type="term" value="F:RNA-DNA hybrid ribonuclease activity"/>
    <property type="evidence" value="ECO:0007669"/>
    <property type="project" value="InterPro"/>
</dbReference>
<dbReference type="InterPro" id="IPR000477">
    <property type="entry name" value="RT_dom"/>
</dbReference>
<dbReference type="OrthoDB" id="3044497at2759"/>
<reference evidence="4" key="1">
    <citation type="submission" date="2014-01" db="EMBL/GenBank/DDBJ databases">
        <title>The genome of the white-rot fungus Pycnoporus cinnabarinus: a basidiomycete model with a versatile arsenal for lignocellulosic biomass breakdown.</title>
        <authorList>
            <person name="Levasseur A."/>
            <person name="Lomascolo A."/>
            <person name="Ruiz-Duenas F.J."/>
            <person name="Uzan E."/>
            <person name="Piumi F."/>
            <person name="Kues U."/>
            <person name="Ram A.F.J."/>
            <person name="Murat C."/>
            <person name="Haon M."/>
            <person name="Benoit I."/>
            <person name="Arfi Y."/>
            <person name="Chevret D."/>
            <person name="Drula E."/>
            <person name="Kwon M.J."/>
            <person name="Gouret P."/>
            <person name="Lesage-Meessen L."/>
            <person name="Lombard V."/>
            <person name="Mariette J."/>
            <person name="Noirot C."/>
            <person name="Park J."/>
            <person name="Patyshakuliyeva A."/>
            <person name="Wieneger R.A.B."/>
            <person name="Wosten H.A.B."/>
            <person name="Martin F."/>
            <person name="Coutinho P.M."/>
            <person name="de Vries R."/>
            <person name="Martinez A.T."/>
            <person name="Klopp C."/>
            <person name="Pontarotti P."/>
            <person name="Henrissat B."/>
            <person name="Record E."/>
        </authorList>
    </citation>
    <scope>NUCLEOTIDE SEQUENCE [LARGE SCALE GENOMIC DNA]</scope>
    <source>
        <strain evidence="4">BRFM137</strain>
    </source>
</reference>
<dbReference type="PANTHER" id="PTHR33481">
    <property type="entry name" value="REVERSE TRANSCRIPTASE"/>
    <property type="match status" value="1"/>
</dbReference>
<feature type="region of interest" description="Disordered" evidence="1">
    <location>
        <begin position="844"/>
        <end position="911"/>
    </location>
</feature>
<proteinExistence type="predicted"/>
<dbReference type="Pfam" id="PF00078">
    <property type="entry name" value="RVT_1"/>
    <property type="match status" value="1"/>
</dbReference>
<feature type="domain" description="Reverse transcriptase" evidence="2">
    <location>
        <begin position="106"/>
        <end position="385"/>
    </location>
</feature>
<evidence type="ECO:0000259" key="3">
    <source>
        <dbReference type="PROSITE" id="PS50879"/>
    </source>
</evidence>